<organism evidence="1">
    <name type="scientific">Paraurostyla sp</name>
    <dbReference type="NCBI Taxonomy" id="6014"/>
    <lineage>
        <taxon>Eukaryota</taxon>
        <taxon>Sar</taxon>
        <taxon>Alveolata</taxon>
        <taxon>Ciliophora</taxon>
        <taxon>Intramacronucleata</taxon>
        <taxon>Spirotrichea</taxon>
        <taxon>Stichotrichia</taxon>
        <taxon>Stichotrichida</taxon>
        <taxon>Amphisiellidae</taxon>
        <taxon>Paraurostyla</taxon>
    </lineage>
</organism>
<reference evidence="1" key="1">
    <citation type="submission" date="2016-07" db="EMBL/GenBank/DDBJ databases">
        <title>Mitochondrial genome evolution in stichotrich ciliates.</title>
        <authorList>
            <person name="Chen X."/>
            <person name="Landweber L."/>
        </authorList>
    </citation>
    <scope>NUCLEOTIDE SEQUENCE</scope>
</reference>
<name>A0A3Q8BBN8_9STIC</name>
<dbReference type="AlphaFoldDB" id="A0A3Q8BBN8"/>
<evidence type="ECO:0000313" key="1">
    <source>
        <dbReference type="EMBL" id="ASY95693.1"/>
    </source>
</evidence>
<protein>
    <submittedName>
        <fullName evidence="1">Uncharacterized protein</fullName>
    </submittedName>
</protein>
<dbReference type="EMBL" id="KX524143">
    <property type="protein sequence ID" value="ASY95693.1"/>
    <property type="molecule type" value="Genomic_DNA"/>
</dbReference>
<accession>A0A3Q8BBN8</accession>
<keyword evidence="1" id="KW-0496">Mitochondrion</keyword>
<proteinExistence type="predicted"/>
<gene>
    <name evidence="1" type="primary">orf578</name>
</gene>
<sequence>MKNKKKKFLKKITQLLLIRNRFKKFKNIKKNLMKKTNSRTNFWKKKYTYKRIIRKTNMQFFLAINYNFFQINISWAKRKVFNATYFKYIKLIKINNIRFVRQITFYNKIQTRNKKKKLIDFLKYYSSVFSNSFNNIMFFFKKHKKKQSWYKLILTFRKNKMYLNLQNTLNNKNYLYLTPGFFVKFFEKKKSIKKNKNTKILMSKYLRKVYIVSKIKNQIILIKNNPIFLFLNLPIIHKFYDPLKKEIINEKKKPQFNTKTLYFIFFKNQDYCFNKKKKIGRIKRKIKRKIILQNQIPD</sequence>
<geneLocation type="mitochondrion" evidence="1"/>